<dbReference type="InterPro" id="IPR003010">
    <property type="entry name" value="C-N_Hydrolase"/>
</dbReference>
<evidence type="ECO:0000259" key="2">
    <source>
        <dbReference type="PROSITE" id="PS50263"/>
    </source>
</evidence>
<dbReference type="Gene3D" id="3.60.110.10">
    <property type="entry name" value="Carbon-nitrogen hydrolase"/>
    <property type="match status" value="2"/>
</dbReference>
<dbReference type="OrthoDB" id="9811121at2"/>
<dbReference type="GO" id="GO:0016811">
    <property type="term" value="F:hydrolase activity, acting on carbon-nitrogen (but not peptide) bonds, in linear amides"/>
    <property type="evidence" value="ECO:0007669"/>
    <property type="project" value="UniProtKB-ARBA"/>
</dbReference>
<comment type="caution">
    <text evidence="3">The sequence shown here is derived from an EMBL/GenBank/DDBJ whole genome shotgun (WGS) entry which is preliminary data.</text>
</comment>
<dbReference type="Proteomes" id="UP000234951">
    <property type="component" value="Unassembled WGS sequence"/>
</dbReference>
<evidence type="ECO:0000313" key="5">
    <source>
        <dbReference type="Proteomes" id="UP000234951"/>
    </source>
</evidence>
<dbReference type="EMBL" id="PGVA01000073">
    <property type="protein sequence ID" value="PLR79800.1"/>
    <property type="molecule type" value="Genomic_DNA"/>
</dbReference>
<evidence type="ECO:0000256" key="1">
    <source>
        <dbReference type="ARBA" id="ARBA00022801"/>
    </source>
</evidence>
<keyword evidence="1 3" id="KW-0378">Hydrolase</keyword>
<sequence length="537" mass="59867">MRSIYSRWNQPVKGESTMRVASIQVEANDLKDYFTASEKLERLIEKAAQDHDLILVPECAYPSYFIAQEEGDLCTVIEKGHKYLHQIKEIAKRDKTYIAYGYVEKEEEHLFNSAVLIDREGKEIAKKRKSFLWHFDSTWFAEGNEIAIADTDFGRVGLVICADARMPETVRMAALEGAELIIDLANLTASGPDISLLHNAQSAYMLSVRALENNVWLAVSDKWGVEADTITYAGRSSVYAPDGECLYQAGSNKDEIVSVEVPTDENGRIKKVPAPYRTDRRPECYKTLTAPLDSLPTAQLANEPVESYRLTPYTMVSSGHFERDYVQMIRRMIAHGANLIVLAPNQISFEDYVDEIQQLLPSSTYLVATTIDNGGRMVSYIVTKAGIQHVYETVHTEGKMDPVEPSSLIYGTEWGRIAIMHDTEALLPEWPRTLTLQGADCIIWPNQLPAGTAGKVARTRAAENRICVISAQSSDGHNAISQLIDPNGSILASTLIGKEKHACGSFVPFVLSRFKNVVPGTNVVTNRHPQFYGRLTK</sequence>
<proteinExistence type="predicted"/>
<name>A0A2N5GGH9_9BACI</name>
<dbReference type="CDD" id="cd07197">
    <property type="entry name" value="nitrilase"/>
    <property type="match status" value="1"/>
</dbReference>
<gene>
    <name evidence="3" type="ORF">CU635_21220</name>
    <name evidence="4" type="ORF">CVD25_22870</name>
</gene>
<dbReference type="InterPro" id="IPR050345">
    <property type="entry name" value="Aliph_Amidase/BUP"/>
</dbReference>
<evidence type="ECO:0000313" key="3">
    <source>
        <dbReference type="EMBL" id="PLR79800.1"/>
    </source>
</evidence>
<evidence type="ECO:0000313" key="4">
    <source>
        <dbReference type="EMBL" id="PLR88299.1"/>
    </source>
</evidence>
<reference evidence="3 5" key="1">
    <citation type="submission" date="2017-11" db="EMBL/GenBank/DDBJ databases">
        <title>Comparitive Functional Genomics of Dry Heat Resistant strains isolated from the Viking Spacecraft.</title>
        <authorList>
            <person name="Seuylemezian A."/>
            <person name="Cooper K."/>
            <person name="Vaishampayan P."/>
        </authorList>
    </citation>
    <scope>NUCLEOTIDE SEQUENCE [LARGE SCALE GENOMIC DNA]</scope>
    <source>
        <strain evidence="3 5">M4.6</strain>
    </source>
</reference>
<protein>
    <submittedName>
        <fullName evidence="3">Hydrolase</fullName>
    </submittedName>
</protein>
<dbReference type="AlphaFoldDB" id="A0A2N5GGH9"/>
<accession>A0A2N5GGH9</accession>
<dbReference type="PROSITE" id="PS50263">
    <property type="entry name" value="CN_HYDROLASE"/>
    <property type="match status" value="1"/>
</dbReference>
<keyword evidence="6" id="KW-1185">Reference proteome</keyword>
<dbReference type="PANTHER" id="PTHR43674">
    <property type="entry name" value="NITRILASE C965.09-RELATED"/>
    <property type="match status" value="1"/>
</dbReference>
<dbReference type="Pfam" id="PF00795">
    <property type="entry name" value="CN_hydrolase"/>
    <property type="match status" value="1"/>
</dbReference>
<dbReference type="InterPro" id="IPR036526">
    <property type="entry name" value="C-N_Hydrolase_sf"/>
</dbReference>
<dbReference type="Proteomes" id="UP000235114">
    <property type="component" value="Unassembled WGS sequence"/>
</dbReference>
<reference evidence="4 6" key="2">
    <citation type="submission" date="2017-12" db="EMBL/GenBank/DDBJ databases">
        <title>Comparative Functional Genomics of Dry Heat Resistant strains isolated from the Viking Spacecraft.</title>
        <authorList>
            <person name="Seuylemezian A."/>
            <person name="Cooper K."/>
            <person name="Vaishampayan P."/>
        </authorList>
    </citation>
    <scope>NUCLEOTIDE SEQUENCE [LARGE SCALE GENOMIC DNA]</scope>
    <source>
        <strain evidence="4 6">ATCC 29669</strain>
    </source>
</reference>
<evidence type="ECO:0000313" key="6">
    <source>
        <dbReference type="Proteomes" id="UP000235114"/>
    </source>
</evidence>
<dbReference type="PANTHER" id="PTHR43674:SF16">
    <property type="entry name" value="CARBON-NITROGEN FAMILY, PUTATIVE (AFU_ORTHOLOGUE AFUA_5G02350)-RELATED"/>
    <property type="match status" value="1"/>
</dbReference>
<organism evidence="3 5">
    <name type="scientific">Bacillus canaveralius</name>
    <dbReference type="NCBI Taxonomy" id="1403243"/>
    <lineage>
        <taxon>Bacteria</taxon>
        <taxon>Bacillati</taxon>
        <taxon>Bacillota</taxon>
        <taxon>Bacilli</taxon>
        <taxon>Bacillales</taxon>
        <taxon>Bacillaceae</taxon>
        <taxon>Bacillus</taxon>
    </lineage>
</organism>
<dbReference type="SUPFAM" id="SSF56317">
    <property type="entry name" value="Carbon-nitrogen hydrolase"/>
    <property type="match status" value="2"/>
</dbReference>
<dbReference type="EMBL" id="PGVD01000107">
    <property type="protein sequence ID" value="PLR88299.1"/>
    <property type="molecule type" value="Genomic_DNA"/>
</dbReference>
<feature type="domain" description="CN hydrolase" evidence="2">
    <location>
        <begin position="18"/>
        <end position="263"/>
    </location>
</feature>